<keyword evidence="2" id="KW-1185">Reference proteome</keyword>
<organism evidence="1 2">
    <name type="scientific">Aureicoccus marinus</name>
    <dbReference type="NCBI Taxonomy" id="754435"/>
    <lineage>
        <taxon>Bacteria</taxon>
        <taxon>Pseudomonadati</taxon>
        <taxon>Bacteroidota</taxon>
        <taxon>Flavobacteriia</taxon>
        <taxon>Flavobacteriales</taxon>
        <taxon>Flavobacteriaceae</taxon>
        <taxon>Aureicoccus</taxon>
    </lineage>
</organism>
<dbReference type="Gene3D" id="3.50.50.60">
    <property type="entry name" value="FAD/NAD(P)-binding domain"/>
    <property type="match status" value="1"/>
</dbReference>
<name>A0A2S7T9B0_9FLAO</name>
<proteinExistence type="predicted"/>
<comment type="caution">
    <text evidence="1">The sequence shown here is derived from an EMBL/GenBank/DDBJ whole genome shotgun (WGS) entry which is preliminary data.</text>
</comment>
<dbReference type="RefSeq" id="WP_105001765.1">
    <property type="nucleotide sequence ID" value="NZ_MQVX01000001.1"/>
</dbReference>
<dbReference type="Pfam" id="PF05834">
    <property type="entry name" value="Lycopene_cycl"/>
    <property type="match status" value="1"/>
</dbReference>
<sequence>MIYDYAFVGAGAAGLLVLRTLLDDPYFADKRILVLEKDRKDTNDRTWCFWEPGPGAQDEFLDKTWSQIEIGSLKQRIQTPIAPYTYKMVRSKGFYQGMALRMAEAPNLERIQEEVQDLQENQEEVVLKCAGQEFRAKQVFDSRFDYRTLLDQKRYPVLQQHFLGWFVKVEEDVFEPDQATFMDFQIPQKGNTRFMYVLPLSKREALLEYTLFSAEPLKKEEYEAGIEEYLRDKLKVKKYQVVEKESGNIPMTCYPLWEKTTKRIIPIGMAGGWAKASTGYTFKKSERKARSLAAFLKTGKPLHQFARLDRFWFYDLLLLDILWRRNELGAGIFGRLFERRAPQLIFKFLDERTNFWEEIQVMSSSNAWLFLGALRRNLYRTVHQVFSKSS</sequence>
<dbReference type="AlphaFoldDB" id="A0A2S7T9B0"/>
<evidence type="ECO:0000313" key="1">
    <source>
        <dbReference type="EMBL" id="PQJ16095.1"/>
    </source>
</evidence>
<dbReference type="SUPFAM" id="SSF51905">
    <property type="entry name" value="FAD/NAD(P)-binding domain"/>
    <property type="match status" value="1"/>
</dbReference>
<protein>
    <recommendedName>
        <fullName evidence="3">Lycopene cyclase</fullName>
    </recommendedName>
</protein>
<reference evidence="2" key="1">
    <citation type="submission" date="2016-11" db="EMBL/GenBank/DDBJ databases">
        <title>Trade-off between light-utilization and light-protection in marine flavobacteria.</title>
        <authorList>
            <person name="Kumagai Y."/>
            <person name="Yoshizawa S."/>
            <person name="Kogure K."/>
        </authorList>
    </citation>
    <scope>NUCLEOTIDE SEQUENCE [LARGE SCALE GENOMIC DNA]</scope>
    <source>
        <strain evidence="2">SG-18</strain>
    </source>
</reference>
<accession>A0A2S7T9B0</accession>
<evidence type="ECO:0000313" key="2">
    <source>
        <dbReference type="Proteomes" id="UP000239366"/>
    </source>
</evidence>
<dbReference type="InterPro" id="IPR036188">
    <property type="entry name" value="FAD/NAD-bd_sf"/>
</dbReference>
<evidence type="ECO:0008006" key="3">
    <source>
        <dbReference type="Google" id="ProtNLM"/>
    </source>
</evidence>
<gene>
    <name evidence="1" type="ORF">BST99_10480</name>
</gene>
<dbReference type="OrthoDB" id="24355at2"/>
<dbReference type="Proteomes" id="UP000239366">
    <property type="component" value="Unassembled WGS sequence"/>
</dbReference>
<dbReference type="EMBL" id="MQVX01000001">
    <property type="protein sequence ID" value="PQJ16095.1"/>
    <property type="molecule type" value="Genomic_DNA"/>
</dbReference>